<organism evidence="4 5">
    <name type="scientific">Pedobacter mendelii</name>
    <dbReference type="NCBI Taxonomy" id="1908240"/>
    <lineage>
        <taxon>Bacteria</taxon>
        <taxon>Pseudomonadati</taxon>
        <taxon>Bacteroidota</taxon>
        <taxon>Sphingobacteriia</taxon>
        <taxon>Sphingobacteriales</taxon>
        <taxon>Sphingobacteriaceae</taxon>
        <taxon>Pedobacter</taxon>
    </lineage>
</organism>
<protein>
    <recommendedName>
        <fullName evidence="3">HTH tetR-type domain-containing protein</fullName>
    </recommendedName>
</protein>
<dbReference type="Proteomes" id="UP000645390">
    <property type="component" value="Unassembled WGS sequence"/>
</dbReference>
<evidence type="ECO:0000313" key="5">
    <source>
        <dbReference type="Proteomes" id="UP000645390"/>
    </source>
</evidence>
<proteinExistence type="predicted"/>
<dbReference type="Gene3D" id="1.10.357.10">
    <property type="entry name" value="Tetracycline Repressor, domain 2"/>
    <property type="match status" value="1"/>
</dbReference>
<dbReference type="EMBL" id="BMDJ01000002">
    <property type="protein sequence ID" value="GGI23697.1"/>
    <property type="molecule type" value="Genomic_DNA"/>
</dbReference>
<comment type="caution">
    <text evidence="4">The sequence shown here is derived from an EMBL/GenBank/DDBJ whole genome shotgun (WGS) entry which is preliminary data.</text>
</comment>
<feature type="domain" description="HTH tetR-type" evidence="3">
    <location>
        <begin position="1"/>
        <end position="61"/>
    </location>
</feature>
<keyword evidence="5" id="KW-1185">Reference proteome</keyword>
<dbReference type="Pfam" id="PF00440">
    <property type="entry name" value="TetR_N"/>
    <property type="match status" value="1"/>
</dbReference>
<evidence type="ECO:0000256" key="1">
    <source>
        <dbReference type="ARBA" id="ARBA00023125"/>
    </source>
</evidence>
<evidence type="ECO:0000256" key="2">
    <source>
        <dbReference type="PROSITE-ProRule" id="PRU00335"/>
    </source>
</evidence>
<keyword evidence="1 2" id="KW-0238">DNA-binding</keyword>
<dbReference type="SUPFAM" id="SSF46689">
    <property type="entry name" value="Homeodomain-like"/>
    <property type="match status" value="1"/>
</dbReference>
<evidence type="ECO:0000259" key="3">
    <source>
        <dbReference type="PROSITE" id="PS50977"/>
    </source>
</evidence>
<gene>
    <name evidence="4" type="ORF">GCM10008119_08940</name>
</gene>
<dbReference type="InterPro" id="IPR001647">
    <property type="entry name" value="HTH_TetR"/>
</dbReference>
<dbReference type="PROSITE" id="PS50977">
    <property type="entry name" value="HTH_TETR_2"/>
    <property type="match status" value="1"/>
</dbReference>
<reference evidence="5" key="1">
    <citation type="journal article" date="2019" name="Int. J. Syst. Evol. Microbiol.">
        <title>The Global Catalogue of Microorganisms (GCM) 10K type strain sequencing project: providing services to taxonomists for standard genome sequencing and annotation.</title>
        <authorList>
            <consortium name="The Broad Institute Genomics Platform"/>
            <consortium name="The Broad Institute Genome Sequencing Center for Infectious Disease"/>
            <person name="Wu L."/>
            <person name="Ma J."/>
        </authorList>
    </citation>
    <scope>NUCLEOTIDE SEQUENCE [LARGE SCALE GENOMIC DNA]</scope>
    <source>
        <strain evidence="5">CCM 8939</strain>
    </source>
</reference>
<accession>A0ABQ2BFZ6</accession>
<dbReference type="PRINTS" id="PR00455">
    <property type="entry name" value="HTHTETR"/>
</dbReference>
<dbReference type="InterPro" id="IPR009057">
    <property type="entry name" value="Homeodomain-like_sf"/>
</dbReference>
<evidence type="ECO:0000313" key="4">
    <source>
        <dbReference type="EMBL" id="GGI23697.1"/>
    </source>
</evidence>
<name>A0ABQ2BFZ6_9SPHI</name>
<feature type="DNA-binding region" description="H-T-H motif" evidence="2">
    <location>
        <begin position="24"/>
        <end position="43"/>
    </location>
</feature>
<sequence length="214" mass="24855">METLNKIAEKAAELFLENGIRSVNIDDLAAHLSMAKETIYKFFKNKNALVEHFIVKETDGNINSFTILSNTTNDPIIKLFFIMVFAQKLFFRLNPAIIYALEKDHYQSYLIVKQHKETFIFNALKHSIEKGIKHHLYKDDFSVNVMTRFFLESLVVISDHESLKDLEAADHENLLGHMICGIATPTGLEKIHLYKSQHKFTSYVQTLKQPYWED</sequence>
<dbReference type="RefSeq" id="WP_188412059.1">
    <property type="nucleotide sequence ID" value="NZ_BMDJ01000002.1"/>
</dbReference>